<dbReference type="InterPro" id="IPR017853">
    <property type="entry name" value="GH"/>
</dbReference>
<evidence type="ECO:0000256" key="1">
    <source>
        <dbReference type="ARBA" id="ARBA00004071"/>
    </source>
</evidence>
<keyword evidence="5" id="KW-0378">Hydrolase</keyword>
<dbReference type="Pfam" id="PF01120">
    <property type="entry name" value="Alpha_L_fucos"/>
    <property type="match status" value="1"/>
</dbReference>
<comment type="function">
    <text evidence="1">Alpha-L-fucosidase is responsible for hydrolyzing the alpha-1,6-linked fucose joined to the reducing-end N-acetylglucosamine of the carbohydrate moieties of glycoproteins.</text>
</comment>
<evidence type="ECO:0000256" key="6">
    <source>
        <dbReference type="ARBA" id="ARBA00023295"/>
    </source>
</evidence>
<dbReference type="PANTHER" id="PTHR10030">
    <property type="entry name" value="ALPHA-L-FUCOSIDASE"/>
    <property type="match status" value="1"/>
</dbReference>
<dbReference type="RefSeq" id="XP_051445142.1">
    <property type="nucleotide sequence ID" value="XM_051588579.1"/>
</dbReference>
<evidence type="ECO:0000256" key="5">
    <source>
        <dbReference type="ARBA" id="ARBA00022801"/>
    </source>
</evidence>
<dbReference type="GO" id="GO:0004560">
    <property type="term" value="F:alpha-L-fucosidase activity"/>
    <property type="evidence" value="ECO:0007669"/>
    <property type="project" value="UniProtKB-EC"/>
</dbReference>
<dbReference type="AlphaFoldDB" id="A0AAD5E9Z8"/>
<dbReference type="EC" id="3.2.1.51" evidence="3"/>
<dbReference type="Proteomes" id="UP001206595">
    <property type="component" value="Unassembled WGS sequence"/>
</dbReference>
<feature type="domain" description="Glycoside hydrolase family 29 N-terminal" evidence="8">
    <location>
        <begin position="324"/>
        <end position="670"/>
    </location>
</feature>
<dbReference type="InterPro" id="IPR013780">
    <property type="entry name" value="Glyco_hydro_b"/>
</dbReference>
<dbReference type="PANTHER" id="PTHR10030:SF37">
    <property type="entry name" value="ALPHA-L-FUCOSIDASE-RELATED"/>
    <property type="match status" value="1"/>
</dbReference>
<sequence>MRTLATLYVTVLSLSLIGASPLVITSTSDASIFSPIALVDSFNNRGIGNTGSPANLDGLGGAFPEQEVRNAGLVRVGSLAYQLRMGGNDNVAAFGQDIPMTPRRYGALYLLVTASHGPSVGNLTAVYSDGTSDTTKFVVSDWQTGGAYSAFSTSTIVQGSSTVPSHGHMYSLPVYVNPAKTLVKLSLPAGDPVASFHPLLHIFAAAGKMASSATDLAITHAVATANKIPDESGRLWQMVEVDIHNSGTRRLYGSNVKVSVLGHGVVTTVPGVLDVLEGGEKRTVYVGVQTSFFGKRNLATALSIKGSNVAIITMNIPLQLGINAWEPNEESLSQHKAPRWFDQDKFGIFIHWGLYSVPAWGPPGGMYSEWYWSNYNHPQDETYEYHAKTWGKHFEYDDFIPLFQPQLFNPREWLDLITASGANYFVLTSKHHEGIALWDTKVSNRSFVALGPKRNFVNEVLEVAEKEYGHLKAGLYFSMPEWYNSAYPTTGAFGHTPRNPYTGASVPYTGSPDFKDYVNELQLPQLLELVDLKYDLKIIWCDIGGVNNSTFFAAKFFNNAEARNQEVTINDRCGMRANDFSTPEYSTLAVTSRDKWETTRGIDPHSFGYNQGTSPDQYANASSMVQLLVDSVSKGGNLLLDVGPDAQGRISEPQQASLRGIGAWLAVNGKAIYNTTYWWVTSDEGDLRFTSAADAFYITTLKRPNNTLRIKSPIPISQGDIIEHIGSPCAGLAWSRGADNTISISVPNQCIHTVADVEAWVFKVVWMQNYTPIGPVVAQVVAQAKLESYQSPT</sequence>
<reference evidence="9" key="1">
    <citation type="submission" date="2021-06" db="EMBL/GenBank/DDBJ databases">
        <authorList>
            <consortium name="DOE Joint Genome Institute"/>
            <person name="Mondo S.J."/>
            <person name="Amses K.R."/>
            <person name="Simmons D.R."/>
            <person name="Longcore J.E."/>
            <person name="Seto K."/>
            <person name="Alves G.H."/>
            <person name="Bonds A.E."/>
            <person name="Quandt C.A."/>
            <person name="Davis W.J."/>
            <person name="Chang Y."/>
            <person name="Letcher P.M."/>
            <person name="Powell M.J."/>
            <person name="Kuo A."/>
            <person name="Labutti K."/>
            <person name="Pangilinan J."/>
            <person name="Andreopoulos W."/>
            <person name="Tritt A."/>
            <person name="Riley R."/>
            <person name="Hundley H."/>
            <person name="Johnson J."/>
            <person name="Lipzen A."/>
            <person name="Barry K."/>
            <person name="Berbee M.L."/>
            <person name="Buchler N.E."/>
            <person name="Grigoriev I.V."/>
            <person name="Spatafora J.W."/>
            <person name="Stajich J.E."/>
            <person name="James T.Y."/>
        </authorList>
    </citation>
    <scope>NUCLEOTIDE SEQUENCE</scope>
    <source>
        <strain evidence="9">AG</strain>
    </source>
</reference>
<feature type="chain" id="PRO_5041946887" description="alpha-L-fucosidase" evidence="7">
    <location>
        <begin position="20"/>
        <end position="793"/>
    </location>
</feature>
<dbReference type="PRINTS" id="PR00741">
    <property type="entry name" value="GLHYDRLASE29"/>
</dbReference>
<evidence type="ECO:0000256" key="7">
    <source>
        <dbReference type="SAM" id="SignalP"/>
    </source>
</evidence>
<dbReference type="Gene3D" id="3.20.20.80">
    <property type="entry name" value="Glycosidases"/>
    <property type="match status" value="1"/>
</dbReference>
<keyword evidence="6" id="KW-0326">Glycosidase</keyword>
<dbReference type="EMBL" id="MU620914">
    <property type="protein sequence ID" value="KAI8580138.1"/>
    <property type="molecule type" value="Genomic_DNA"/>
</dbReference>
<feature type="signal peptide" evidence="7">
    <location>
        <begin position="1"/>
        <end position="19"/>
    </location>
</feature>
<evidence type="ECO:0000256" key="2">
    <source>
        <dbReference type="ARBA" id="ARBA00007951"/>
    </source>
</evidence>
<comment type="similarity">
    <text evidence="2">Belongs to the glycosyl hydrolase 29 family.</text>
</comment>
<reference evidence="9" key="2">
    <citation type="journal article" date="2022" name="Proc. Natl. Acad. Sci. U.S.A.">
        <title>Diploid-dominant life cycles characterize the early evolution of Fungi.</title>
        <authorList>
            <person name="Amses K.R."/>
            <person name="Simmons D.R."/>
            <person name="Longcore J.E."/>
            <person name="Mondo S.J."/>
            <person name="Seto K."/>
            <person name="Jeronimo G.H."/>
            <person name="Bonds A.E."/>
            <person name="Quandt C.A."/>
            <person name="Davis W.J."/>
            <person name="Chang Y."/>
            <person name="Federici B.A."/>
            <person name="Kuo A."/>
            <person name="LaButti K."/>
            <person name="Pangilinan J."/>
            <person name="Andreopoulos W."/>
            <person name="Tritt A."/>
            <person name="Riley R."/>
            <person name="Hundley H."/>
            <person name="Johnson J."/>
            <person name="Lipzen A."/>
            <person name="Barry K."/>
            <person name="Lang B.F."/>
            <person name="Cuomo C.A."/>
            <person name="Buchler N.E."/>
            <person name="Grigoriev I.V."/>
            <person name="Spatafora J.W."/>
            <person name="Stajich J.E."/>
            <person name="James T.Y."/>
        </authorList>
    </citation>
    <scope>NUCLEOTIDE SEQUENCE</scope>
    <source>
        <strain evidence="9">AG</strain>
    </source>
</reference>
<dbReference type="Gene3D" id="2.60.40.1180">
    <property type="entry name" value="Golgi alpha-mannosidase II"/>
    <property type="match status" value="1"/>
</dbReference>
<evidence type="ECO:0000256" key="4">
    <source>
        <dbReference type="ARBA" id="ARBA00022729"/>
    </source>
</evidence>
<evidence type="ECO:0000313" key="9">
    <source>
        <dbReference type="EMBL" id="KAI8580138.1"/>
    </source>
</evidence>
<comment type="caution">
    <text evidence="9">The sequence shown here is derived from an EMBL/GenBank/DDBJ whole genome shotgun (WGS) entry which is preliminary data.</text>
</comment>
<dbReference type="GO" id="GO:0006004">
    <property type="term" value="P:fucose metabolic process"/>
    <property type="evidence" value="ECO:0007669"/>
    <property type="project" value="InterPro"/>
</dbReference>
<dbReference type="InterPro" id="IPR016286">
    <property type="entry name" value="FUC_metazoa-typ"/>
</dbReference>
<accession>A0AAD5E9Z8</accession>
<proteinExistence type="inferred from homology"/>
<keyword evidence="10" id="KW-1185">Reference proteome</keyword>
<protein>
    <recommendedName>
        <fullName evidence="3">alpha-L-fucosidase</fullName>
        <ecNumber evidence="3">3.2.1.51</ecNumber>
    </recommendedName>
</protein>
<dbReference type="SMART" id="SM00812">
    <property type="entry name" value="Alpha_L_fucos"/>
    <property type="match status" value="1"/>
</dbReference>
<gene>
    <name evidence="9" type="ORF">K450DRAFT_238348</name>
</gene>
<evidence type="ECO:0000313" key="10">
    <source>
        <dbReference type="Proteomes" id="UP001206595"/>
    </source>
</evidence>
<name>A0AAD5E9Z8_UMBRA</name>
<evidence type="ECO:0000256" key="3">
    <source>
        <dbReference type="ARBA" id="ARBA00012662"/>
    </source>
</evidence>
<evidence type="ECO:0000259" key="8">
    <source>
        <dbReference type="Pfam" id="PF01120"/>
    </source>
</evidence>
<dbReference type="GeneID" id="75913924"/>
<dbReference type="GO" id="GO:0016139">
    <property type="term" value="P:glycoside catabolic process"/>
    <property type="evidence" value="ECO:0007669"/>
    <property type="project" value="TreeGrafter"/>
</dbReference>
<dbReference type="InterPro" id="IPR000933">
    <property type="entry name" value="Glyco_hydro_29"/>
</dbReference>
<keyword evidence="4 7" id="KW-0732">Signal</keyword>
<dbReference type="InterPro" id="IPR057739">
    <property type="entry name" value="Glyco_hydro_29_N"/>
</dbReference>
<organism evidence="9 10">
    <name type="scientific">Umbelopsis ramanniana AG</name>
    <dbReference type="NCBI Taxonomy" id="1314678"/>
    <lineage>
        <taxon>Eukaryota</taxon>
        <taxon>Fungi</taxon>
        <taxon>Fungi incertae sedis</taxon>
        <taxon>Mucoromycota</taxon>
        <taxon>Mucoromycotina</taxon>
        <taxon>Umbelopsidomycetes</taxon>
        <taxon>Umbelopsidales</taxon>
        <taxon>Umbelopsidaceae</taxon>
        <taxon>Umbelopsis</taxon>
    </lineage>
</organism>
<dbReference type="SUPFAM" id="SSF51445">
    <property type="entry name" value="(Trans)glycosidases"/>
    <property type="match status" value="1"/>
</dbReference>